<dbReference type="EMBL" id="BMAT01002279">
    <property type="protein sequence ID" value="GFS03481.1"/>
    <property type="molecule type" value="Genomic_DNA"/>
</dbReference>
<comment type="caution">
    <text evidence="2">The sequence shown here is derived from an EMBL/GenBank/DDBJ whole genome shotgun (WGS) entry which is preliminary data.</text>
</comment>
<evidence type="ECO:0000313" key="3">
    <source>
        <dbReference type="Proteomes" id="UP000762676"/>
    </source>
</evidence>
<evidence type="ECO:0000313" key="2">
    <source>
        <dbReference type="EMBL" id="GFS03481.1"/>
    </source>
</evidence>
<feature type="compositionally biased region" description="Basic and acidic residues" evidence="1">
    <location>
        <begin position="87"/>
        <end position="98"/>
    </location>
</feature>
<evidence type="ECO:0000256" key="1">
    <source>
        <dbReference type="SAM" id="MobiDB-lite"/>
    </source>
</evidence>
<dbReference type="AlphaFoldDB" id="A0AAV4I1K7"/>
<proteinExistence type="predicted"/>
<gene>
    <name evidence="2" type="ORF">ElyMa_001150900</name>
</gene>
<dbReference type="Proteomes" id="UP000762676">
    <property type="component" value="Unassembled WGS sequence"/>
</dbReference>
<organism evidence="2 3">
    <name type="scientific">Elysia marginata</name>
    <dbReference type="NCBI Taxonomy" id="1093978"/>
    <lineage>
        <taxon>Eukaryota</taxon>
        <taxon>Metazoa</taxon>
        <taxon>Spiralia</taxon>
        <taxon>Lophotrochozoa</taxon>
        <taxon>Mollusca</taxon>
        <taxon>Gastropoda</taxon>
        <taxon>Heterobranchia</taxon>
        <taxon>Euthyneura</taxon>
        <taxon>Panpulmonata</taxon>
        <taxon>Sacoglossa</taxon>
        <taxon>Placobranchoidea</taxon>
        <taxon>Plakobranchidae</taxon>
        <taxon>Elysia</taxon>
    </lineage>
</organism>
<name>A0AAV4I1K7_9GAST</name>
<sequence>MSDARKMCANSISQGLNVDLPKAGLELRTYRPESRASTSRPYATQEKERKAKRGNFELETDTCLIDVFRKQKPIPFSYMNHQTPGMPKKDGEAKRKKK</sequence>
<feature type="region of interest" description="Disordered" evidence="1">
    <location>
        <begin position="75"/>
        <end position="98"/>
    </location>
</feature>
<feature type="region of interest" description="Disordered" evidence="1">
    <location>
        <begin position="30"/>
        <end position="54"/>
    </location>
</feature>
<protein>
    <submittedName>
        <fullName evidence="2">Uncharacterized protein</fullName>
    </submittedName>
</protein>
<keyword evidence="3" id="KW-1185">Reference proteome</keyword>
<accession>A0AAV4I1K7</accession>
<reference evidence="2 3" key="1">
    <citation type="journal article" date="2021" name="Elife">
        <title>Chloroplast acquisition without the gene transfer in kleptoplastic sea slugs, Plakobranchus ocellatus.</title>
        <authorList>
            <person name="Maeda T."/>
            <person name="Takahashi S."/>
            <person name="Yoshida T."/>
            <person name="Shimamura S."/>
            <person name="Takaki Y."/>
            <person name="Nagai Y."/>
            <person name="Toyoda A."/>
            <person name="Suzuki Y."/>
            <person name="Arimoto A."/>
            <person name="Ishii H."/>
            <person name="Satoh N."/>
            <person name="Nishiyama T."/>
            <person name="Hasebe M."/>
            <person name="Maruyama T."/>
            <person name="Minagawa J."/>
            <person name="Obokata J."/>
            <person name="Shigenobu S."/>
        </authorList>
    </citation>
    <scope>NUCLEOTIDE SEQUENCE [LARGE SCALE GENOMIC DNA]</scope>
</reference>